<dbReference type="Proteomes" id="UP001446871">
    <property type="component" value="Unassembled WGS sequence"/>
</dbReference>
<dbReference type="Pfam" id="PF23658">
    <property type="entry name" value="PDZ_CPAF_rel"/>
    <property type="match status" value="1"/>
</dbReference>
<feature type="domain" description="CPAF-like PDZ" evidence="3">
    <location>
        <begin position="3"/>
        <end position="78"/>
    </location>
</feature>
<dbReference type="PANTHER" id="PTHR37049">
    <property type="entry name" value="PEPTIDASE S41 FAMILY PROTEIN"/>
    <property type="match status" value="1"/>
</dbReference>
<feature type="compositionally biased region" description="Pro residues" evidence="1">
    <location>
        <begin position="547"/>
        <end position="557"/>
    </location>
</feature>
<protein>
    <recommendedName>
        <fullName evidence="6">Tail specific protease domain-containing protein</fullName>
    </recommendedName>
</protein>
<organism evidence="4 5">
    <name type="scientific">Apiospora saccharicola</name>
    <dbReference type="NCBI Taxonomy" id="335842"/>
    <lineage>
        <taxon>Eukaryota</taxon>
        <taxon>Fungi</taxon>
        <taxon>Dikarya</taxon>
        <taxon>Ascomycota</taxon>
        <taxon>Pezizomycotina</taxon>
        <taxon>Sordariomycetes</taxon>
        <taxon>Xylariomycetidae</taxon>
        <taxon>Amphisphaeriales</taxon>
        <taxon>Apiosporaceae</taxon>
        <taxon>Apiospora</taxon>
    </lineage>
</organism>
<evidence type="ECO:0000256" key="1">
    <source>
        <dbReference type="SAM" id="MobiDB-lite"/>
    </source>
</evidence>
<feature type="domain" description="Tail specific protease" evidence="2">
    <location>
        <begin position="171"/>
        <end position="411"/>
    </location>
</feature>
<accession>A0ABR1VMX3</accession>
<evidence type="ECO:0000259" key="3">
    <source>
        <dbReference type="Pfam" id="PF23658"/>
    </source>
</evidence>
<dbReference type="InterPro" id="IPR005151">
    <property type="entry name" value="Tail-specific_protease"/>
</dbReference>
<dbReference type="Gene3D" id="3.90.226.10">
    <property type="entry name" value="2-enoyl-CoA Hydratase, Chain A, domain 1"/>
    <property type="match status" value="1"/>
</dbReference>
<comment type="caution">
    <text evidence="4">The sequence shown here is derived from an EMBL/GenBank/DDBJ whole genome shotgun (WGS) entry which is preliminary data.</text>
</comment>
<dbReference type="Pfam" id="PF03572">
    <property type="entry name" value="Peptidase_S41"/>
    <property type="match status" value="1"/>
</dbReference>
<feature type="region of interest" description="Disordered" evidence="1">
    <location>
        <begin position="530"/>
        <end position="557"/>
    </location>
</feature>
<feature type="compositionally biased region" description="Low complexity" evidence="1">
    <location>
        <begin position="534"/>
        <end position="546"/>
    </location>
</feature>
<dbReference type="EMBL" id="JAQQWM010000003">
    <property type="protein sequence ID" value="KAK8071631.1"/>
    <property type="molecule type" value="Genomic_DNA"/>
</dbReference>
<dbReference type="SUPFAM" id="SSF52096">
    <property type="entry name" value="ClpP/crotonase"/>
    <property type="match status" value="1"/>
</dbReference>
<evidence type="ECO:0000259" key="2">
    <source>
        <dbReference type="Pfam" id="PF03572"/>
    </source>
</evidence>
<evidence type="ECO:0008006" key="6">
    <source>
        <dbReference type="Google" id="ProtNLM"/>
    </source>
</evidence>
<proteinExistence type="predicted"/>
<dbReference type="PANTHER" id="PTHR37049:SF5">
    <property type="entry name" value="TAIL SPECIFIC PROTEASE DOMAIN-CONTAINING PROTEIN"/>
    <property type="match status" value="1"/>
</dbReference>
<dbReference type="InterPro" id="IPR029045">
    <property type="entry name" value="ClpP/crotonase-like_dom_sf"/>
</dbReference>
<gene>
    <name evidence="4" type="ORF">PG996_004979</name>
</gene>
<evidence type="ECO:0000313" key="4">
    <source>
        <dbReference type="EMBL" id="KAK8071631.1"/>
    </source>
</evidence>
<dbReference type="InterPro" id="IPR056186">
    <property type="entry name" value="PDZ_CPAF-rel"/>
</dbReference>
<evidence type="ECO:0000313" key="5">
    <source>
        <dbReference type="Proteomes" id="UP001446871"/>
    </source>
</evidence>
<feature type="non-terminal residue" evidence="4">
    <location>
        <position position="1"/>
    </location>
</feature>
<sequence>AQDQDPVEYLTRFAAINSQGTLEPHADWNQLMGSPAMDIQGSVSAFAGGATFSPGDELIFTMANGTTIPANWVAVYNELYFTGPLATGGDFYNYFVLGLLPASYDSTPLPDFFNSSSNWEADFYLEDDDSFITNWTDMTPAYPADPVVAQEGLYVASDQVVTGYLLPEISTGVLSLPTFNQFDTAKETFAAAIDEFIQNATTQGMQRVVIDLQQNWGGDVMLAFATFKMFFPQADPPFAGSHKRSHLMADVLGKTFTEYWDRLSLDNDDEVDDKLGWMGREWVVTPRINAETGDNFTSWEEYAGPVGYGGDSFSTPVSGPCFSADTHFHHFLDCTNGLETQERYNLSNVNFDMAEFDGWIPVDYVEAPTQEQPYDASNIVILTDGICASTCSLFVEMMTQAGVRTVVVGGRPESGPMQAASGTRAAAMYTAAALDDDFNNATNILTVHGDYRPSNDSLALLSGPRNTGMWINSAGFSIRDQVRSVDDPEPLQLKYQPADCRIYWTLDNVVNFTRLWSDAAAATWDDPGRCVAGSSSSKSTTTTTTTSPPPPPRLYDAAPPKPIVPGVDFDPSRNGLSDQALGNMQITSLYQSTIRCNLDDKREYGYDSCGTDLGLSCRAADPKNKLSGAGYCVSTCSSTDQTCLVADQQCKLSKTPLKLESKGLRASGATTAAGAKGRTTSIYPGHCRPVTTKTKNQKLGGKKGA</sequence>
<name>A0ABR1VMX3_9PEZI</name>
<keyword evidence="5" id="KW-1185">Reference proteome</keyword>
<reference evidence="4 5" key="1">
    <citation type="submission" date="2023-01" db="EMBL/GenBank/DDBJ databases">
        <title>Analysis of 21 Apiospora genomes using comparative genomics revels a genus with tremendous synthesis potential of carbohydrate active enzymes and secondary metabolites.</title>
        <authorList>
            <person name="Sorensen T."/>
        </authorList>
    </citation>
    <scope>NUCLEOTIDE SEQUENCE [LARGE SCALE GENOMIC DNA]</scope>
    <source>
        <strain evidence="4 5">CBS 83171</strain>
    </source>
</reference>
<dbReference type="InterPro" id="IPR052766">
    <property type="entry name" value="S41A_metabolite_peptidase"/>
</dbReference>